<dbReference type="AlphaFoldDB" id="A0A4D9DWE5"/>
<sequence length="112" mass="12532">MLPSAVLSRYNTTQTMCQLCNAARRGGDSNPAQHCSVRIQNHWDIAQRCRREMQKYLKTAPQVPNAIAPFKQSTAPDSPGPGTREDLETTLHRLEGKSPRYSPALRCPDRSP</sequence>
<accession>A0A4D9DWE5</accession>
<reference evidence="2 3" key="2">
    <citation type="submission" date="2019-04" db="EMBL/GenBank/DDBJ databases">
        <title>The genome sequence of big-headed turtle.</title>
        <authorList>
            <person name="Gong S."/>
        </authorList>
    </citation>
    <scope>NUCLEOTIDE SEQUENCE [LARGE SCALE GENOMIC DNA]</scope>
    <source>
        <strain evidence="2">DO16091913</strain>
        <tissue evidence="2">Muscle</tissue>
    </source>
</reference>
<feature type="region of interest" description="Disordered" evidence="1">
    <location>
        <begin position="62"/>
        <end position="112"/>
    </location>
</feature>
<comment type="caution">
    <text evidence="2">The sequence shown here is derived from an EMBL/GenBank/DDBJ whole genome shotgun (WGS) entry which is preliminary data.</text>
</comment>
<gene>
    <name evidence="2" type="ORF">DR999_PMT18778</name>
</gene>
<evidence type="ECO:0000313" key="3">
    <source>
        <dbReference type="Proteomes" id="UP000297703"/>
    </source>
</evidence>
<reference evidence="2 3" key="1">
    <citation type="submission" date="2019-04" db="EMBL/GenBank/DDBJ databases">
        <title>Draft genome of the big-headed turtle Platysternon megacephalum.</title>
        <authorList>
            <person name="Gong S."/>
        </authorList>
    </citation>
    <scope>NUCLEOTIDE SEQUENCE [LARGE SCALE GENOMIC DNA]</scope>
    <source>
        <strain evidence="2">DO16091913</strain>
        <tissue evidence="2">Muscle</tissue>
    </source>
</reference>
<dbReference type="EMBL" id="QXTE01000344">
    <property type="protein sequence ID" value="TFJ99202.1"/>
    <property type="molecule type" value="Genomic_DNA"/>
</dbReference>
<keyword evidence="3" id="KW-1185">Reference proteome</keyword>
<feature type="compositionally biased region" description="Basic and acidic residues" evidence="1">
    <location>
        <begin position="83"/>
        <end position="98"/>
    </location>
</feature>
<protein>
    <submittedName>
        <fullName evidence="2">Coiled-coil domain-containing protein 81</fullName>
    </submittedName>
</protein>
<evidence type="ECO:0000256" key="1">
    <source>
        <dbReference type="SAM" id="MobiDB-lite"/>
    </source>
</evidence>
<evidence type="ECO:0000313" key="2">
    <source>
        <dbReference type="EMBL" id="TFJ99202.1"/>
    </source>
</evidence>
<dbReference type="Proteomes" id="UP000297703">
    <property type="component" value="Unassembled WGS sequence"/>
</dbReference>
<proteinExistence type="predicted"/>
<organism evidence="2 3">
    <name type="scientific">Platysternon megacephalum</name>
    <name type="common">big-headed turtle</name>
    <dbReference type="NCBI Taxonomy" id="55544"/>
    <lineage>
        <taxon>Eukaryota</taxon>
        <taxon>Metazoa</taxon>
        <taxon>Chordata</taxon>
        <taxon>Craniata</taxon>
        <taxon>Vertebrata</taxon>
        <taxon>Euteleostomi</taxon>
        <taxon>Archelosauria</taxon>
        <taxon>Testudinata</taxon>
        <taxon>Testudines</taxon>
        <taxon>Cryptodira</taxon>
        <taxon>Durocryptodira</taxon>
        <taxon>Testudinoidea</taxon>
        <taxon>Platysternidae</taxon>
        <taxon>Platysternon</taxon>
    </lineage>
</organism>
<name>A0A4D9DWE5_9SAUR</name>